<dbReference type="InterPro" id="IPR046335">
    <property type="entry name" value="LacI/GalR-like_sensor"/>
</dbReference>
<evidence type="ECO:0000313" key="5">
    <source>
        <dbReference type="EMBL" id="AIC92927.1"/>
    </source>
</evidence>
<dbReference type="KEGG" id="ble:BleG1_0319"/>
<name>A0A060LRZ6_9BACI</name>
<sequence length="322" mass="36212">MANMKEVAKAAGVSTITVSRVINTPELVKEKTRDKVLKVIGELHYQGNQAAKALVTKKTRVIHIFISQDIQLTNPFAMNFLAGVSDELSKQHYSFLVRREWDYPYKCDGIIAMSVTADQEALLDEKFDVPTVLFGHSLPTYDWVDVDNYQGAYEMVTYLIKLGHKDIGLIVINENRQFVSDRINGYKQALLDNGISFSSDKIEFAENKEDIGYLKTIELFERTHMTALFCMSDELALGAIRAARLLKKNVPHDLSIAGFDGLGYELLTDPKITTIHQPVYEVGKELATILLQRIDSPDVALTQKMLSPVLRVNNSVFQAIHS</sequence>
<evidence type="ECO:0000256" key="2">
    <source>
        <dbReference type="ARBA" id="ARBA00023125"/>
    </source>
</evidence>
<dbReference type="HOGENOM" id="CLU_037628_6_2_9"/>
<keyword evidence="2" id="KW-0238">DNA-binding</keyword>
<dbReference type="InterPro" id="IPR028082">
    <property type="entry name" value="Peripla_BP_I"/>
</dbReference>
<dbReference type="AlphaFoldDB" id="A0A060LRZ6"/>
<dbReference type="SUPFAM" id="SSF53822">
    <property type="entry name" value="Periplasmic binding protein-like I"/>
    <property type="match status" value="1"/>
</dbReference>
<dbReference type="PROSITE" id="PS50932">
    <property type="entry name" value="HTH_LACI_2"/>
    <property type="match status" value="1"/>
</dbReference>
<dbReference type="PANTHER" id="PTHR30146">
    <property type="entry name" value="LACI-RELATED TRANSCRIPTIONAL REPRESSOR"/>
    <property type="match status" value="1"/>
</dbReference>
<dbReference type="CDD" id="cd06267">
    <property type="entry name" value="PBP1_LacI_sugar_binding-like"/>
    <property type="match status" value="1"/>
</dbReference>
<dbReference type="SUPFAM" id="SSF47413">
    <property type="entry name" value="lambda repressor-like DNA-binding domains"/>
    <property type="match status" value="1"/>
</dbReference>
<keyword evidence="1" id="KW-0805">Transcription regulation</keyword>
<dbReference type="GO" id="GO:0003700">
    <property type="term" value="F:DNA-binding transcription factor activity"/>
    <property type="evidence" value="ECO:0007669"/>
    <property type="project" value="TreeGrafter"/>
</dbReference>
<keyword evidence="6" id="KW-1185">Reference proteome</keyword>
<dbReference type="InterPro" id="IPR000843">
    <property type="entry name" value="HTH_LacI"/>
</dbReference>
<feature type="domain" description="HTH lacI-type" evidence="4">
    <location>
        <begin position="2"/>
        <end position="56"/>
    </location>
</feature>
<dbReference type="Pfam" id="PF00356">
    <property type="entry name" value="LacI"/>
    <property type="match status" value="1"/>
</dbReference>
<dbReference type="Gene3D" id="3.40.50.2300">
    <property type="match status" value="2"/>
</dbReference>
<gene>
    <name evidence="5" type="ORF">BleG1_0319</name>
</gene>
<evidence type="ECO:0000313" key="6">
    <source>
        <dbReference type="Proteomes" id="UP000027142"/>
    </source>
</evidence>
<evidence type="ECO:0000256" key="1">
    <source>
        <dbReference type="ARBA" id="ARBA00023015"/>
    </source>
</evidence>
<dbReference type="PATRIC" id="fig|1246626.3.peg.307"/>
<dbReference type="InterPro" id="IPR010982">
    <property type="entry name" value="Lambda_DNA-bd_dom_sf"/>
</dbReference>
<dbReference type="eggNOG" id="COG1609">
    <property type="taxonomic scope" value="Bacteria"/>
</dbReference>
<dbReference type="OrthoDB" id="9796186at2"/>
<keyword evidence="3" id="KW-0804">Transcription</keyword>
<dbReference type="PANTHER" id="PTHR30146:SF154">
    <property type="entry name" value="TRANSCRIPTION REGULATOR, MEMBER OF GALR FAMILY"/>
    <property type="match status" value="1"/>
</dbReference>
<dbReference type="PROSITE" id="PS00356">
    <property type="entry name" value="HTH_LACI_1"/>
    <property type="match status" value="1"/>
</dbReference>
<dbReference type="CDD" id="cd01392">
    <property type="entry name" value="HTH_LacI"/>
    <property type="match status" value="1"/>
</dbReference>
<dbReference type="EMBL" id="CP003923">
    <property type="protein sequence ID" value="AIC92927.1"/>
    <property type="molecule type" value="Genomic_DNA"/>
</dbReference>
<dbReference type="Gene3D" id="1.10.260.40">
    <property type="entry name" value="lambda repressor-like DNA-binding domains"/>
    <property type="match status" value="1"/>
</dbReference>
<evidence type="ECO:0000259" key="4">
    <source>
        <dbReference type="PROSITE" id="PS50932"/>
    </source>
</evidence>
<protein>
    <submittedName>
        <fullName evidence="5">HTH-type, LacI family transcriptional regulator</fullName>
    </submittedName>
</protein>
<organism evidence="5 6">
    <name type="scientific">Shouchella lehensis G1</name>
    <dbReference type="NCBI Taxonomy" id="1246626"/>
    <lineage>
        <taxon>Bacteria</taxon>
        <taxon>Bacillati</taxon>
        <taxon>Bacillota</taxon>
        <taxon>Bacilli</taxon>
        <taxon>Bacillales</taxon>
        <taxon>Bacillaceae</taxon>
        <taxon>Shouchella</taxon>
    </lineage>
</organism>
<dbReference type="RefSeq" id="WP_051667239.1">
    <property type="nucleotide sequence ID" value="NZ_CP003923.1"/>
</dbReference>
<dbReference type="STRING" id="1246626.BleG1_0319"/>
<dbReference type="Pfam" id="PF13377">
    <property type="entry name" value="Peripla_BP_3"/>
    <property type="match status" value="1"/>
</dbReference>
<dbReference type="GO" id="GO:0000976">
    <property type="term" value="F:transcription cis-regulatory region binding"/>
    <property type="evidence" value="ECO:0007669"/>
    <property type="project" value="TreeGrafter"/>
</dbReference>
<reference evidence="5 6" key="1">
    <citation type="journal article" date="2014" name="Gene">
        <title>A comparative genomic analysis of the alkalitolerant soil bacterium Bacillus lehensis G1.</title>
        <authorList>
            <person name="Noor Y.M."/>
            <person name="Samsulrizal N.H."/>
            <person name="Jema'on N.A."/>
            <person name="Low K.O."/>
            <person name="Ramli A.N."/>
            <person name="Alias N.I."/>
            <person name="Damis S.I."/>
            <person name="Fuzi S.F."/>
            <person name="Isa M.N."/>
            <person name="Murad A.M."/>
            <person name="Raih M.F."/>
            <person name="Bakar F.D."/>
            <person name="Najimudin N."/>
            <person name="Mahadi N.M."/>
            <person name="Illias R.M."/>
        </authorList>
    </citation>
    <scope>NUCLEOTIDE SEQUENCE [LARGE SCALE GENOMIC DNA]</scope>
    <source>
        <strain evidence="5 6">G1</strain>
    </source>
</reference>
<evidence type="ECO:0000256" key="3">
    <source>
        <dbReference type="ARBA" id="ARBA00023163"/>
    </source>
</evidence>
<dbReference type="Proteomes" id="UP000027142">
    <property type="component" value="Chromosome"/>
</dbReference>
<accession>A0A060LRZ6</accession>
<proteinExistence type="predicted"/>
<dbReference type="SMART" id="SM00354">
    <property type="entry name" value="HTH_LACI"/>
    <property type="match status" value="1"/>
</dbReference>